<keyword evidence="2" id="KW-1185">Reference proteome</keyword>
<reference evidence="1 2" key="1">
    <citation type="submission" date="2010-12" db="EMBL/GenBank/DDBJ databases">
        <title>Complete sequence of Desulfurispirillum indicum S5.</title>
        <authorList>
            <consortium name="US DOE Joint Genome Institute"/>
            <person name="Lucas S."/>
            <person name="Copeland A."/>
            <person name="Lapidus A."/>
            <person name="Cheng J.-F."/>
            <person name="Goodwin L."/>
            <person name="Pitluck S."/>
            <person name="Chertkov O."/>
            <person name="Held B."/>
            <person name="Detter J.C."/>
            <person name="Han C."/>
            <person name="Tapia R."/>
            <person name="Land M."/>
            <person name="Hauser L."/>
            <person name="Kyrpides N."/>
            <person name="Ivanova N."/>
            <person name="Mikhailova N."/>
            <person name="Haggblom M."/>
            <person name="Rauschenbach I."/>
            <person name="Bini E."/>
            <person name="Woyke T."/>
        </authorList>
    </citation>
    <scope>NUCLEOTIDE SEQUENCE [LARGE SCALE GENOMIC DNA]</scope>
    <source>
        <strain evidence="2">ATCC BAA-1389 / DSM 22839 / S5</strain>
    </source>
</reference>
<organism evidence="1 2">
    <name type="scientific">Desulfurispirillum indicum (strain ATCC BAA-1389 / DSM 22839 / S5)</name>
    <dbReference type="NCBI Taxonomy" id="653733"/>
    <lineage>
        <taxon>Bacteria</taxon>
        <taxon>Pseudomonadati</taxon>
        <taxon>Chrysiogenota</taxon>
        <taxon>Chrysiogenia</taxon>
        <taxon>Chrysiogenales</taxon>
        <taxon>Chrysiogenaceae</taxon>
        <taxon>Desulfurispirillum</taxon>
    </lineage>
</organism>
<evidence type="ECO:0000313" key="2">
    <source>
        <dbReference type="Proteomes" id="UP000002572"/>
    </source>
</evidence>
<sequence>MQNIDVIKRYSDELAKILTLSELISSYLSAVKPKTARGAKKQNDKGLTGLLRKEYALSDQEVQSILDAVAGKKKSGTKTTKSLSSIDVAQLKKDIDAAVAAMGITVRDQGSLSYEQYLRKIKSNLSVRKVKALQVLDLNQGRRTKRSSTRKK</sequence>
<evidence type="ECO:0000313" key="1">
    <source>
        <dbReference type="EMBL" id="ADU65594.1"/>
    </source>
</evidence>
<dbReference type="RefSeq" id="WP_013505480.1">
    <property type="nucleotide sequence ID" value="NC_014836.1"/>
</dbReference>
<dbReference type="HOGENOM" id="CLU_1719398_0_0_0"/>
<gene>
    <name evidence="1" type="ordered locus">Selin_0854</name>
</gene>
<dbReference type="InParanoid" id="E6W2L0"/>
<protein>
    <submittedName>
        <fullName evidence="1">Uncharacterized protein</fullName>
    </submittedName>
</protein>
<dbReference type="KEGG" id="din:Selin_0854"/>
<dbReference type="EMBL" id="CP002432">
    <property type="protein sequence ID" value="ADU65594.1"/>
    <property type="molecule type" value="Genomic_DNA"/>
</dbReference>
<accession>E6W2L0</accession>
<dbReference type="AlphaFoldDB" id="E6W2L0"/>
<name>E6W2L0_DESIS</name>
<dbReference type="Proteomes" id="UP000002572">
    <property type="component" value="Chromosome"/>
</dbReference>
<proteinExistence type="predicted"/>